<feature type="domain" description="ABC3 transporter permease C-terminal" evidence="7">
    <location>
        <begin position="689"/>
        <end position="798"/>
    </location>
</feature>
<feature type="transmembrane region" description="Helical" evidence="6">
    <location>
        <begin position="738"/>
        <end position="757"/>
    </location>
</feature>
<dbReference type="KEGG" id="afla:FHG64_17620"/>
<evidence type="ECO:0000259" key="8">
    <source>
        <dbReference type="Pfam" id="PF12704"/>
    </source>
</evidence>
<dbReference type="GO" id="GO:0005886">
    <property type="term" value="C:plasma membrane"/>
    <property type="evidence" value="ECO:0007669"/>
    <property type="project" value="UniProtKB-SubCell"/>
</dbReference>
<dbReference type="Proteomes" id="UP000309016">
    <property type="component" value="Chromosome"/>
</dbReference>
<evidence type="ECO:0000256" key="3">
    <source>
        <dbReference type="ARBA" id="ARBA00022692"/>
    </source>
</evidence>
<feature type="transmembrane region" description="Helical" evidence="6">
    <location>
        <begin position="772"/>
        <end position="795"/>
    </location>
</feature>
<feature type="domain" description="MacB-like periplasmic core" evidence="8">
    <location>
        <begin position="20"/>
        <end position="242"/>
    </location>
</feature>
<feature type="transmembrane region" description="Helical" evidence="6">
    <location>
        <begin position="376"/>
        <end position="399"/>
    </location>
</feature>
<evidence type="ECO:0000256" key="2">
    <source>
        <dbReference type="ARBA" id="ARBA00022475"/>
    </source>
</evidence>
<evidence type="ECO:0000313" key="10">
    <source>
        <dbReference type="Proteomes" id="UP000309016"/>
    </source>
</evidence>
<proteinExistence type="predicted"/>
<feature type="transmembrane region" description="Helical" evidence="6">
    <location>
        <begin position="686"/>
        <end position="707"/>
    </location>
</feature>
<evidence type="ECO:0000259" key="7">
    <source>
        <dbReference type="Pfam" id="PF02687"/>
    </source>
</evidence>
<feature type="transmembrane region" description="Helical" evidence="6">
    <location>
        <begin position="429"/>
        <end position="447"/>
    </location>
</feature>
<dbReference type="PANTHER" id="PTHR30572:SF18">
    <property type="entry name" value="ABC-TYPE MACROLIDE FAMILY EXPORT SYSTEM PERMEASE COMPONENT 2"/>
    <property type="match status" value="1"/>
</dbReference>
<dbReference type="OrthoDB" id="1451596at2"/>
<dbReference type="InterPro" id="IPR050250">
    <property type="entry name" value="Macrolide_Exporter_MacB"/>
</dbReference>
<gene>
    <name evidence="9" type="ORF">FHG64_17620</name>
</gene>
<dbReference type="EMBL" id="CP040812">
    <property type="protein sequence ID" value="QCY71069.1"/>
    <property type="molecule type" value="Genomic_DNA"/>
</dbReference>
<feature type="transmembrane region" description="Helical" evidence="6">
    <location>
        <begin position="330"/>
        <end position="356"/>
    </location>
</feature>
<reference evidence="9 10" key="1">
    <citation type="submission" date="2019-06" db="EMBL/GenBank/DDBJ databases">
        <title>Complete genome sequence of Antarcticibacterium flavum KCTC 52984T from an Antarctic marine sediment.</title>
        <authorList>
            <person name="Lee Y.M."/>
            <person name="Shin S.C."/>
        </authorList>
    </citation>
    <scope>NUCLEOTIDE SEQUENCE [LARGE SCALE GENOMIC DNA]</scope>
    <source>
        <strain evidence="9 10">KCTC 52984</strain>
    </source>
</reference>
<keyword evidence="2" id="KW-1003">Cell membrane</keyword>
<dbReference type="RefSeq" id="WP_139067619.1">
    <property type="nucleotide sequence ID" value="NZ_CP040812.1"/>
</dbReference>
<comment type="subcellular location">
    <subcellularLocation>
        <location evidence="1">Cell membrane</location>
        <topology evidence="1">Multi-pass membrane protein</topology>
    </subcellularLocation>
</comment>
<keyword evidence="10" id="KW-1185">Reference proteome</keyword>
<organism evidence="9 10">
    <name type="scientific">Antarcticibacterium flavum</name>
    <dbReference type="NCBI Taxonomy" id="2058175"/>
    <lineage>
        <taxon>Bacteria</taxon>
        <taxon>Pseudomonadati</taxon>
        <taxon>Bacteroidota</taxon>
        <taxon>Flavobacteriia</taxon>
        <taxon>Flavobacteriales</taxon>
        <taxon>Flavobacteriaceae</taxon>
        <taxon>Antarcticibacterium</taxon>
    </lineage>
</organism>
<dbReference type="PANTHER" id="PTHR30572">
    <property type="entry name" value="MEMBRANE COMPONENT OF TRANSPORTER-RELATED"/>
    <property type="match status" value="1"/>
</dbReference>
<accession>A0A5B7X6Q6</accession>
<feature type="transmembrane region" description="Helical" evidence="6">
    <location>
        <begin position="21"/>
        <end position="42"/>
    </location>
</feature>
<protein>
    <submittedName>
        <fullName evidence="9">FtsX-like permease family protein</fullName>
    </submittedName>
</protein>
<evidence type="ECO:0000256" key="1">
    <source>
        <dbReference type="ARBA" id="ARBA00004651"/>
    </source>
</evidence>
<sequence length="809" mass="90677">MIKNYLKMAWRTILKNRVYSFINVLGLTIGIWACMSMATVVIDDLSYDTKWKNADDLYRIVTVKTTGSQEQKRMAASFAGLNPVLMNDFPQVEAVSKFNTHPIHFKFSNSETEKVEVNLLNADTTVWKMLDFKIIAGDPKNFIHDKKNLIITRNLKDRFFPYEDPVGKIISDVPSFKAEPDSYVITGVIENIPSNTHLRAEAILVQKGRLEVLNKEQFGTFSQNYVQLKQGTDPDKFAQQLSNWYADFVGSKNADSFEFQPITDIYLHSEFAEYQDVKGSLNNIFILTGVALLLLIIACVNFINLSTARAIKRMQEIGMRKILGANRRQLIFQFLTEAVLFFLISTFIASLIYLGTIPLIEKFLGHALEQTFVSGLYLFGITVLILLLISLLAGGYPALIMSGYNPAKTIKGNFYTGNLSSQNTVRKSLVVLQFSISIIVLIALLVVQQQVTFLKTMDIGFNKDALLSIGSVSWDGKGDAFKNEVLKNPNIEKVSFSTWLPTRGAGYMSKRISDPAAPDKSFEVFFINADLDFAETLGLTLQKGRFLNEKYPSDIKTGNPTGIISFDEEEKAGSRASIFTVHTAGILQANNLNQDIADVKAIPVGIVEDFNTESLKVNLKPTIITAESPLPYSGMLIRTRPGAEQQVIEQLQRTWQEFYPDKLLEVNRVDEQIAAQYEAESKLQQLFAFFSGLSMFLAAMGIFGLIVQITQQHVKEIGIRKVLGASINSIVMLYSKSFFKIVVVAILIASPIAWYAMQNYLEDFAYRIALEWWMFALAGFMAIFIALVTVSLQAVKAAVVNPVKSLRTE</sequence>
<dbReference type="InterPro" id="IPR003838">
    <property type="entry name" value="ABC3_permease_C"/>
</dbReference>
<dbReference type="Pfam" id="PF12704">
    <property type="entry name" value="MacB_PCD"/>
    <property type="match status" value="1"/>
</dbReference>
<evidence type="ECO:0000313" key="9">
    <source>
        <dbReference type="EMBL" id="QCY71069.1"/>
    </source>
</evidence>
<name>A0A5B7X6Q6_9FLAO</name>
<dbReference type="Pfam" id="PF02687">
    <property type="entry name" value="FtsX"/>
    <property type="match status" value="2"/>
</dbReference>
<keyword evidence="3 6" id="KW-0812">Transmembrane</keyword>
<feature type="transmembrane region" description="Helical" evidence="6">
    <location>
        <begin position="284"/>
        <end position="305"/>
    </location>
</feature>
<evidence type="ECO:0000256" key="5">
    <source>
        <dbReference type="ARBA" id="ARBA00023136"/>
    </source>
</evidence>
<evidence type="ECO:0000256" key="4">
    <source>
        <dbReference type="ARBA" id="ARBA00022989"/>
    </source>
</evidence>
<dbReference type="AlphaFoldDB" id="A0A5B7X6Q6"/>
<evidence type="ECO:0000256" key="6">
    <source>
        <dbReference type="SAM" id="Phobius"/>
    </source>
</evidence>
<keyword evidence="4 6" id="KW-1133">Transmembrane helix</keyword>
<dbReference type="GO" id="GO:0022857">
    <property type="term" value="F:transmembrane transporter activity"/>
    <property type="evidence" value="ECO:0007669"/>
    <property type="project" value="TreeGrafter"/>
</dbReference>
<dbReference type="InterPro" id="IPR025857">
    <property type="entry name" value="MacB_PCD"/>
</dbReference>
<keyword evidence="5 6" id="KW-0472">Membrane</keyword>
<feature type="domain" description="ABC3 transporter permease C-terminal" evidence="7">
    <location>
        <begin position="290"/>
        <end position="406"/>
    </location>
</feature>